<dbReference type="SMART" id="SM00091">
    <property type="entry name" value="PAS"/>
    <property type="match status" value="1"/>
</dbReference>
<keyword evidence="6 13" id="KW-0812">Transmembrane</keyword>
<dbReference type="SUPFAM" id="SSF47384">
    <property type="entry name" value="Homodimeric domain of signal transducing histidine kinase"/>
    <property type="match status" value="1"/>
</dbReference>
<dbReference type="SMART" id="SM00388">
    <property type="entry name" value="HisKA"/>
    <property type="match status" value="1"/>
</dbReference>
<dbReference type="Pfam" id="PF00989">
    <property type="entry name" value="PAS"/>
    <property type="match status" value="1"/>
</dbReference>
<dbReference type="GO" id="GO:0030295">
    <property type="term" value="F:protein kinase activator activity"/>
    <property type="evidence" value="ECO:0007669"/>
    <property type="project" value="TreeGrafter"/>
</dbReference>
<dbReference type="InterPro" id="IPR013767">
    <property type="entry name" value="PAS_fold"/>
</dbReference>
<organism evidence="16 17">
    <name type="scientific">Candidatus Liptonbacteria bacterium GWC1_60_9</name>
    <dbReference type="NCBI Taxonomy" id="1798645"/>
    <lineage>
        <taxon>Bacteria</taxon>
        <taxon>Candidatus Liptoniibacteriota</taxon>
    </lineage>
</organism>
<evidence type="ECO:0000256" key="9">
    <source>
        <dbReference type="ARBA" id="ARBA00022840"/>
    </source>
</evidence>
<dbReference type="GO" id="GO:0016020">
    <property type="term" value="C:membrane"/>
    <property type="evidence" value="ECO:0007669"/>
    <property type="project" value="UniProtKB-SubCell"/>
</dbReference>
<keyword evidence="4" id="KW-0597">Phosphoprotein</keyword>
<feature type="domain" description="Histidine kinase" evidence="14">
    <location>
        <begin position="212"/>
        <end position="432"/>
    </location>
</feature>
<feature type="domain" description="PAS" evidence="15">
    <location>
        <begin position="76"/>
        <end position="121"/>
    </location>
</feature>
<dbReference type="PROSITE" id="PS50112">
    <property type="entry name" value="PAS"/>
    <property type="match status" value="1"/>
</dbReference>
<keyword evidence="10 13" id="KW-1133">Transmembrane helix</keyword>
<dbReference type="AlphaFoldDB" id="A0A1G2C9X2"/>
<dbReference type="InterPro" id="IPR003661">
    <property type="entry name" value="HisK_dim/P_dom"/>
</dbReference>
<dbReference type="InterPro" id="IPR036097">
    <property type="entry name" value="HisK_dim/P_sf"/>
</dbReference>
<keyword evidence="11" id="KW-0902">Two-component regulatory system</keyword>
<sequence length="445" mass="49836">MDLKRLWGDLKVYAALPEMRPFWIFAPVVLTIAVINIVYLSGFWAAVSVGLFVLLGVLIFFTNLRLARSNLQIKVERNQMQSIIKTLENGIIAYDPEFRVLVFNPAAESIFGVQAAEVAGKAFTPDKAQEPRYRVLAQTIFPSLAPLALTRSRAGEYPQVVDLSFDEPQLDLRVTTTKIIDQAGKLLGFMKIIQDRSRELGLLRSKSEFITVAAHQLRTPLVAVDWAFENSLKDPALPQGAKEAIELGKKASTKLLRTVNDLLDVSKIEEGRFGYQFENIEFIGYVEKILGEVSLIAKEYGVNVYYDRPQEPSIAMYVDPAKLSIVFSNLLDNAIKYNMKGGSVTLKVERMKDKPYLTVSVKDTGVGVPPEQVPNLFKKFFRAENIMKLETEGTGLGLYIAKNIVMRHGGQIWAESVLNRGTTVSFSLPTDPKLIPPKEIIYEEL</sequence>
<comment type="catalytic activity">
    <reaction evidence="1">
        <text>ATP + protein L-histidine = ADP + protein N-phospho-L-histidine.</text>
        <dbReference type="EC" id="2.7.13.3"/>
    </reaction>
</comment>
<dbReference type="NCBIfam" id="TIGR00229">
    <property type="entry name" value="sensory_box"/>
    <property type="match status" value="1"/>
</dbReference>
<dbReference type="Pfam" id="PF02518">
    <property type="entry name" value="HATPase_c"/>
    <property type="match status" value="1"/>
</dbReference>
<dbReference type="InterPro" id="IPR003594">
    <property type="entry name" value="HATPase_dom"/>
</dbReference>
<dbReference type="Gene3D" id="1.10.287.130">
    <property type="match status" value="1"/>
</dbReference>
<evidence type="ECO:0000256" key="7">
    <source>
        <dbReference type="ARBA" id="ARBA00022741"/>
    </source>
</evidence>
<evidence type="ECO:0000256" key="1">
    <source>
        <dbReference type="ARBA" id="ARBA00000085"/>
    </source>
</evidence>
<evidence type="ECO:0000256" key="6">
    <source>
        <dbReference type="ARBA" id="ARBA00022692"/>
    </source>
</evidence>
<keyword evidence="12 13" id="KW-0472">Membrane</keyword>
<dbReference type="GO" id="GO:0000156">
    <property type="term" value="F:phosphorelay response regulator activity"/>
    <property type="evidence" value="ECO:0007669"/>
    <property type="project" value="TreeGrafter"/>
</dbReference>
<dbReference type="GO" id="GO:0007234">
    <property type="term" value="P:osmosensory signaling via phosphorelay pathway"/>
    <property type="evidence" value="ECO:0007669"/>
    <property type="project" value="TreeGrafter"/>
</dbReference>
<dbReference type="Gene3D" id="3.30.565.10">
    <property type="entry name" value="Histidine kinase-like ATPase, C-terminal domain"/>
    <property type="match status" value="1"/>
</dbReference>
<evidence type="ECO:0000256" key="4">
    <source>
        <dbReference type="ARBA" id="ARBA00022553"/>
    </source>
</evidence>
<evidence type="ECO:0000256" key="5">
    <source>
        <dbReference type="ARBA" id="ARBA00022679"/>
    </source>
</evidence>
<evidence type="ECO:0000313" key="17">
    <source>
        <dbReference type="Proteomes" id="UP000176349"/>
    </source>
</evidence>
<evidence type="ECO:0000256" key="3">
    <source>
        <dbReference type="ARBA" id="ARBA00012438"/>
    </source>
</evidence>
<evidence type="ECO:0000256" key="2">
    <source>
        <dbReference type="ARBA" id="ARBA00004141"/>
    </source>
</evidence>
<gene>
    <name evidence="16" type="ORF">A2128_00375</name>
</gene>
<comment type="caution">
    <text evidence="16">The sequence shown here is derived from an EMBL/GenBank/DDBJ whole genome shotgun (WGS) entry which is preliminary data.</text>
</comment>
<dbReference type="InterPro" id="IPR035965">
    <property type="entry name" value="PAS-like_dom_sf"/>
</dbReference>
<dbReference type="PANTHER" id="PTHR42878">
    <property type="entry name" value="TWO-COMPONENT HISTIDINE KINASE"/>
    <property type="match status" value="1"/>
</dbReference>
<dbReference type="Proteomes" id="UP000176349">
    <property type="component" value="Unassembled WGS sequence"/>
</dbReference>
<dbReference type="InterPro" id="IPR000014">
    <property type="entry name" value="PAS"/>
</dbReference>
<dbReference type="CDD" id="cd00082">
    <property type="entry name" value="HisKA"/>
    <property type="match status" value="1"/>
</dbReference>
<proteinExistence type="predicted"/>
<reference evidence="16 17" key="1">
    <citation type="journal article" date="2016" name="Nat. Commun.">
        <title>Thousands of microbial genomes shed light on interconnected biogeochemical processes in an aquifer system.</title>
        <authorList>
            <person name="Anantharaman K."/>
            <person name="Brown C.T."/>
            <person name="Hug L.A."/>
            <person name="Sharon I."/>
            <person name="Castelle C.J."/>
            <person name="Probst A.J."/>
            <person name="Thomas B.C."/>
            <person name="Singh A."/>
            <person name="Wilkins M.J."/>
            <person name="Karaoz U."/>
            <person name="Brodie E.L."/>
            <person name="Williams K.H."/>
            <person name="Hubbard S.S."/>
            <person name="Banfield J.F."/>
        </authorList>
    </citation>
    <scope>NUCLEOTIDE SEQUENCE [LARGE SCALE GENOMIC DNA]</scope>
</reference>
<name>A0A1G2C9X2_9BACT</name>
<evidence type="ECO:0000259" key="14">
    <source>
        <dbReference type="PROSITE" id="PS50109"/>
    </source>
</evidence>
<evidence type="ECO:0000256" key="13">
    <source>
        <dbReference type="SAM" id="Phobius"/>
    </source>
</evidence>
<dbReference type="CDD" id="cd00075">
    <property type="entry name" value="HATPase"/>
    <property type="match status" value="1"/>
</dbReference>
<keyword evidence="7" id="KW-0547">Nucleotide-binding</keyword>
<dbReference type="EC" id="2.7.13.3" evidence="3"/>
<dbReference type="InterPro" id="IPR036890">
    <property type="entry name" value="HATPase_C_sf"/>
</dbReference>
<feature type="transmembrane region" description="Helical" evidence="13">
    <location>
        <begin position="45"/>
        <end position="64"/>
    </location>
</feature>
<keyword evidence="9" id="KW-0067">ATP-binding</keyword>
<dbReference type="InterPro" id="IPR005467">
    <property type="entry name" value="His_kinase_dom"/>
</dbReference>
<dbReference type="PROSITE" id="PS50109">
    <property type="entry name" value="HIS_KIN"/>
    <property type="match status" value="1"/>
</dbReference>
<dbReference type="SUPFAM" id="SSF55785">
    <property type="entry name" value="PYP-like sensor domain (PAS domain)"/>
    <property type="match status" value="1"/>
</dbReference>
<accession>A0A1G2C9X2</accession>
<dbReference type="GO" id="GO:0005524">
    <property type="term" value="F:ATP binding"/>
    <property type="evidence" value="ECO:0007669"/>
    <property type="project" value="UniProtKB-KW"/>
</dbReference>
<dbReference type="SMART" id="SM00387">
    <property type="entry name" value="HATPase_c"/>
    <property type="match status" value="1"/>
</dbReference>
<dbReference type="Pfam" id="PF00512">
    <property type="entry name" value="HisKA"/>
    <property type="match status" value="1"/>
</dbReference>
<evidence type="ECO:0000259" key="15">
    <source>
        <dbReference type="PROSITE" id="PS50112"/>
    </source>
</evidence>
<dbReference type="PANTHER" id="PTHR42878:SF7">
    <property type="entry name" value="SENSOR HISTIDINE KINASE GLRK"/>
    <property type="match status" value="1"/>
</dbReference>
<dbReference type="FunFam" id="3.30.565.10:FF:000006">
    <property type="entry name" value="Sensor histidine kinase WalK"/>
    <property type="match status" value="1"/>
</dbReference>
<dbReference type="GO" id="GO:0006355">
    <property type="term" value="P:regulation of DNA-templated transcription"/>
    <property type="evidence" value="ECO:0007669"/>
    <property type="project" value="InterPro"/>
</dbReference>
<dbReference type="PRINTS" id="PR00344">
    <property type="entry name" value="BCTRLSENSOR"/>
</dbReference>
<dbReference type="InterPro" id="IPR050351">
    <property type="entry name" value="BphY/WalK/GraS-like"/>
</dbReference>
<evidence type="ECO:0000256" key="10">
    <source>
        <dbReference type="ARBA" id="ARBA00022989"/>
    </source>
</evidence>
<dbReference type="SUPFAM" id="SSF55874">
    <property type="entry name" value="ATPase domain of HSP90 chaperone/DNA topoisomerase II/histidine kinase"/>
    <property type="match status" value="1"/>
</dbReference>
<keyword evidence="8" id="KW-0418">Kinase</keyword>
<evidence type="ECO:0000256" key="8">
    <source>
        <dbReference type="ARBA" id="ARBA00022777"/>
    </source>
</evidence>
<comment type="subcellular location">
    <subcellularLocation>
        <location evidence="2">Membrane</location>
        <topology evidence="2">Multi-pass membrane protein</topology>
    </subcellularLocation>
</comment>
<evidence type="ECO:0000313" key="16">
    <source>
        <dbReference type="EMBL" id="OGY97460.1"/>
    </source>
</evidence>
<protein>
    <recommendedName>
        <fullName evidence="3">histidine kinase</fullName>
        <ecNumber evidence="3">2.7.13.3</ecNumber>
    </recommendedName>
</protein>
<keyword evidence="5" id="KW-0808">Transferase</keyword>
<feature type="transmembrane region" description="Helical" evidence="13">
    <location>
        <begin position="21"/>
        <end position="39"/>
    </location>
</feature>
<dbReference type="Gene3D" id="3.30.450.20">
    <property type="entry name" value="PAS domain"/>
    <property type="match status" value="1"/>
</dbReference>
<dbReference type="GO" id="GO:0000155">
    <property type="term" value="F:phosphorelay sensor kinase activity"/>
    <property type="evidence" value="ECO:0007669"/>
    <property type="project" value="InterPro"/>
</dbReference>
<evidence type="ECO:0000256" key="11">
    <source>
        <dbReference type="ARBA" id="ARBA00023012"/>
    </source>
</evidence>
<dbReference type="EMBL" id="MHKV01000009">
    <property type="protein sequence ID" value="OGY97460.1"/>
    <property type="molecule type" value="Genomic_DNA"/>
</dbReference>
<dbReference type="CDD" id="cd00130">
    <property type="entry name" value="PAS"/>
    <property type="match status" value="1"/>
</dbReference>
<dbReference type="InterPro" id="IPR004358">
    <property type="entry name" value="Sig_transdc_His_kin-like_C"/>
</dbReference>
<evidence type="ECO:0000256" key="12">
    <source>
        <dbReference type="ARBA" id="ARBA00023136"/>
    </source>
</evidence>